<feature type="compositionally biased region" description="Polar residues" evidence="1">
    <location>
        <begin position="1"/>
        <end position="10"/>
    </location>
</feature>
<feature type="non-terminal residue" evidence="2">
    <location>
        <position position="1"/>
    </location>
</feature>
<feature type="compositionally biased region" description="Basic and acidic residues" evidence="1">
    <location>
        <begin position="12"/>
        <end position="36"/>
    </location>
</feature>
<sequence length="69" mass="7949">TAFSNSSIILSDNKEDIPKEKESSEKPEQDSMMEELEKAVEAVETEFKDKIDELKTEKIAKQKKDETEQ</sequence>
<protein>
    <submittedName>
        <fullName evidence="2">Uncharacterized protein</fullName>
    </submittedName>
</protein>
<gene>
    <name evidence="2" type="ORF">S03H2_33499</name>
</gene>
<name>X1HTZ2_9ZZZZ</name>
<accession>X1HTZ2</accession>
<feature type="region of interest" description="Disordered" evidence="1">
    <location>
        <begin position="1"/>
        <end position="36"/>
    </location>
</feature>
<reference evidence="2" key="1">
    <citation type="journal article" date="2014" name="Front. Microbiol.">
        <title>High frequency of phylogenetically diverse reductive dehalogenase-homologous genes in deep subseafloor sedimentary metagenomes.</title>
        <authorList>
            <person name="Kawai M."/>
            <person name="Futagami T."/>
            <person name="Toyoda A."/>
            <person name="Takaki Y."/>
            <person name="Nishi S."/>
            <person name="Hori S."/>
            <person name="Arai W."/>
            <person name="Tsubouchi T."/>
            <person name="Morono Y."/>
            <person name="Uchiyama I."/>
            <person name="Ito T."/>
            <person name="Fujiyama A."/>
            <person name="Inagaki F."/>
            <person name="Takami H."/>
        </authorList>
    </citation>
    <scope>NUCLEOTIDE SEQUENCE</scope>
    <source>
        <strain evidence="2">Expedition CK06-06</strain>
    </source>
</reference>
<evidence type="ECO:0000313" key="2">
    <source>
        <dbReference type="EMBL" id="GAH48763.1"/>
    </source>
</evidence>
<dbReference type="AlphaFoldDB" id="X1HTZ2"/>
<organism evidence="2">
    <name type="scientific">marine sediment metagenome</name>
    <dbReference type="NCBI Taxonomy" id="412755"/>
    <lineage>
        <taxon>unclassified sequences</taxon>
        <taxon>metagenomes</taxon>
        <taxon>ecological metagenomes</taxon>
    </lineage>
</organism>
<proteinExistence type="predicted"/>
<comment type="caution">
    <text evidence="2">The sequence shown here is derived from an EMBL/GenBank/DDBJ whole genome shotgun (WGS) entry which is preliminary data.</text>
</comment>
<evidence type="ECO:0000256" key="1">
    <source>
        <dbReference type="SAM" id="MobiDB-lite"/>
    </source>
</evidence>
<dbReference type="EMBL" id="BARU01020389">
    <property type="protein sequence ID" value="GAH48763.1"/>
    <property type="molecule type" value="Genomic_DNA"/>
</dbReference>